<comment type="similarity">
    <text evidence="2">Belongs to the protein kinase superfamily. Ser/Thr protein kinase family.</text>
</comment>
<evidence type="ECO:0000256" key="7">
    <source>
        <dbReference type="ARBA" id="ARBA00022777"/>
    </source>
</evidence>
<dbReference type="Pfam" id="PF00069">
    <property type="entry name" value="Pkinase"/>
    <property type="match status" value="1"/>
</dbReference>
<dbReference type="InterPro" id="IPR008271">
    <property type="entry name" value="Ser/Thr_kinase_AS"/>
</dbReference>
<keyword evidence="5" id="KW-0808">Transferase</keyword>
<dbReference type="GO" id="GO:0005524">
    <property type="term" value="F:ATP binding"/>
    <property type="evidence" value="ECO:0007669"/>
    <property type="project" value="UniProtKB-KW"/>
</dbReference>
<gene>
    <name evidence="11" type="ORF">L195_g036130</name>
</gene>
<keyword evidence="6" id="KW-0547">Nucleotide-binding</keyword>
<dbReference type="PANTHER" id="PTHR45621">
    <property type="entry name" value="OS01G0588500 PROTEIN-RELATED"/>
    <property type="match status" value="1"/>
</dbReference>
<evidence type="ECO:0000313" key="11">
    <source>
        <dbReference type="EMBL" id="PNX80134.1"/>
    </source>
</evidence>
<protein>
    <submittedName>
        <fullName evidence="11">Putative serine threonine-protein kinase chloroplastic-like</fullName>
    </submittedName>
</protein>
<keyword evidence="4" id="KW-0723">Serine/threonine-protein kinase</keyword>
<evidence type="ECO:0000256" key="8">
    <source>
        <dbReference type="ARBA" id="ARBA00022840"/>
    </source>
</evidence>
<comment type="caution">
    <text evidence="11">The sequence shown here is derived from an EMBL/GenBank/DDBJ whole genome shotgun (WGS) entry which is preliminary data.</text>
</comment>
<dbReference type="PROSITE" id="PS00108">
    <property type="entry name" value="PROTEIN_KINASE_ST"/>
    <property type="match status" value="1"/>
</dbReference>
<dbReference type="Gene3D" id="1.10.510.10">
    <property type="entry name" value="Transferase(Phosphotransferase) domain 1"/>
    <property type="match status" value="1"/>
</dbReference>
<dbReference type="InterPro" id="IPR050823">
    <property type="entry name" value="Plant_Ser_Thr_Prot_Kinase"/>
</dbReference>
<dbReference type="InterPro" id="IPR011009">
    <property type="entry name" value="Kinase-like_dom_sf"/>
</dbReference>
<dbReference type="GO" id="GO:0005886">
    <property type="term" value="C:plasma membrane"/>
    <property type="evidence" value="ECO:0007669"/>
    <property type="project" value="UniProtKB-SubCell"/>
</dbReference>
<proteinExistence type="inferred from homology"/>
<keyword evidence="9" id="KW-0472">Membrane</keyword>
<comment type="subcellular location">
    <subcellularLocation>
        <location evidence="1">Cell membrane</location>
    </subcellularLocation>
</comment>
<sequence>SEINFLGRISHPNLVKLLGYCTDGDEFLLVYEFMPRGSLESHLFKRNPNIESLSWNTRLKIAIDAARGLAFLHSSEKQIIYRDFKASNILLDENYNAKISDFGLAKFGPSGEDSHVTTRIMGTYGYAAPEYIATGHLYVKSDVYGFGVVLLEMLTGLQALDRKRATEKQNLVEWIKPSLSDKRKLKGNIVDYRLDGQYSLKAAFETAQLILNCLESDPKKRPSMEDVLETLEGINAIKDRRKISKNHCTKSATM</sequence>
<evidence type="ECO:0000313" key="12">
    <source>
        <dbReference type="Proteomes" id="UP000236291"/>
    </source>
</evidence>
<dbReference type="PROSITE" id="PS50011">
    <property type="entry name" value="PROTEIN_KINASE_DOM"/>
    <property type="match status" value="1"/>
</dbReference>
<evidence type="ECO:0000256" key="9">
    <source>
        <dbReference type="ARBA" id="ARBA00023136"/>
    </source>
</evidence>
<dbReference type="InterPro" id="IPR000719">
    <property type="entry name" value="Prot_kinase_dom"/>
</dbReference>
<evidence type="ECO:0000256" key="5">
    <source>
        <dbReference type="ARBA" id="ARBA00022679"/>
    </source>
</evidence>
<evidence type="ECO:0000256" key="3">
    <source>
        <dbReference type="ARBA" id="ARBA00022475"/>
    </source>
</evidence>
<dbReference type="Gene3D" id="3.30.200.20">
    <property type="entry name" value="Phosphorylase Kinase, domain 1"/>
    <property type="match status" value="1"/>
</dbReference>
<accession>A0A2K3LNM3</accession>
<name>A0A2K3LNM3_TRIPR</name>
<reference evidence="11 12" key="1">
    <citation type="journal article" date="2014" name="Am. J. Bot.">
        <title>Genome assembly and annotation for red clover (Trifolium pratense; Fabaceae).</title>
        <authorList>
            <person name="Istvanek J."/>
            <person name="Jaros M."/>
            <person name="Krenek A."/>
            <person name="Repkova J."/>
        </authorList>
    </citation>
    <scope>NUCLEOTIDE SEQUENCE [LARGE SCALE GENOMIC DNA]</scope>
    <source>
        <strain evidence="12">cv. Tatra</strain>
        <tissue evidence="11">Young leaves</tissue>
    </source>
</reference>
<dbReference type="SUPFAM" id="SSF56112">
    <property type="entry name" value="Protein kinase-like (PK-like)"/>
    <property type="match status" value="1"/>
</dbReference>
<evidence type="ECO:0000256" key="2">
    <source>
        <dbReference type="ARBA" id="ARBA00008684"/>
    </source>
</evidence>
<keyword evidence="3" id="KW-1003">Cell membrane</keyword>
<feature type="domain" description="Protein kinase" evidence="10">
    <location>
        <begin position="1"/>
        <end position="234"/>
    </location>
</feature>
<organism evidence="11 12">
    <name type="scientific">Trifolium pratense</name>
    <name type="common">Red clover</name>
    <dbReference type="NCBI Taxonomy" id="57577"/>
    <lineage>
        <taxon>Eukaryota</taxon>
        <taxon>Viridiplantae</taxon>
        <taxon>Streptophyta</taxon>
        <taxon>Embryophyta</taxon>
        <taxon>Tracheophyta</taxon>
        <taxon>Spermatophyta</taxon>
        <taxon>Magnoliopsida</taxon>
        <taxon>eudicotyledons</taxon>
        <taxon>Gunneridae</taxon>
        <taxon>Pentapetalae</taxon>
        <taxon>rosids</taxon>
        <taxon>fabids</taxon>
        <taxon>Fabales</taxon>
        <taxon>Fabaceae</taxon>
        <taxon>Papilionoideae</taxon>
        <taxon>50 kb inversion clade</taxon>
        <taxon>NPAAA clade</taxon>
        <taxon>Hologalegina</taxon>
        <taxon>IRL clade</taxon>
        <taxon>Trifolieae</taxon>
        <taxon>Trifolium</taxon>
    </lineage>
</organism>
<evidence type="ECO:0000259" key="10">
    <source>
        <dbReference type="PROSITE" id="PS50011"/>
    </source>
</evidence>
<evidence type="ECO:0000256" key="4">
    <source>
        <dbReference type="ARBA" id="ARBA00022527"/>
    </source>
</evidence>
<dbReference type="AlphaFoldDB" id="A0A2K3LNM3"/>
<feature type="non-terminal residue" evidence="11">
    <location>
        <position position="1"/>
    </location>
</feature>
<dbReference type="GO" id="GO:0004674">
    <property type="term" value="F:protein serine/threonine kinase activity"/>
    <property type="evidence" value="ECO:0007669"/>
    <property type="project" value="UniProtKB-KW"/>
</dbReference>
<dbReference type="EMBL" id="ASHM01037331">
    <property type="protein sequence ID" value="PNX80134.1"/>
    <property type="molecule type" value="Genomic_DNA"/>
</dbReference>
<dbReference type="Proteomes" id="UP000236291">
    <property type="component" value="Unassembled WGS sequence"/>
</dbReference>
<dbReference type="STRING" id="57577.A0A2K3LNM3"/>
<evidence type="ECO:0000256" key="1">
    <source>
        <dbReference type="ARBA" id="ARBA00004236"/>
    </source>
</evidence>
<dbReference type="PIRSF" id="PIRSF000654">
    <property type="entry name" value="Integrin-linked_kinase"/>
    <property type="match status" value="1"/>
</dbReference>
<dbReference type="FunFam" id="1.10.510.10:FF:000032">
    <property type="entry name" value="Serine/threonine-protein kinase PBS1"/>
    <property type="match status" value="1"/>
</dbReference>
<keyword evidence="7 11" id="KW-0418">Kinase</keyword>
<reference evidence="11 12" key="2">
    <citation type="journal article" date="2017" name="Front. Plant Sci.">
        <title>Gene Classification and Mining of Molecular Markers Useful in Red Clover (Trifolium pratense) Breeding.</title>
        <authorList>
            <person name="Istvanek J."/>
            <person name="Dluhosova J."/>
            <person name="Dluhos P."/>
            <person name="Patkova L."/>
            <person name="Nedelnik J."/>
            <person name="Repkova J."/>
        </authorList>
    </citation>
    <scope>NUCLEOTIDE SEQUENCE [LARGE SCALE GENOMIC DNA]</scope>
    <source>
        <strain evidence="12">cv. Tatra</strain>
        <tissue evidence="11">Young leaves</tissue>
    </source>
</reference>
<evidence type="ECO:0000256" key="6">
    <source>
        <dbReference type="ARBA" id="ARBA00022741"/>
    </source>
</evidence>
<keyword evidence="8" id="KW-0067">ATP-binding</keyword>